<dbReference type="Gene3D" id="3.40.80.10">
    <property type="entry name" value="Peptidoglycan recognition protein-like"/>
    <property type="match status" value="1"/>
</dbReference>
<gene>
    <name evidence="7" type="ORF">BIW11_08977</name>
</gene>
<name>A0A1V9XM84_9ACAR</name>
<evidence type="ECO:0000313" key="8">
    <source>
        <dbReference type="Proteomes" id="UP000192247"/>
    </source>
</evidence>
<dbReference type="STRING" id="418985.A0A1V9XM84"/>
<feature type="domain" description="N-acetylmuramoyl-L-alanine amidase" evidence="5">
    <location>
        <begin position="40"/>
        <end position="177"/>
    </location>
</feature>
<sequence>MKIRALSALMFASLATQGLGNRLPGESLCTQVTLRHEWGAHVPRSKIFTRTVGNVIIHHSQGPNCVTEHTCKSIVRTTQLQHVQTKGWDDIGYNFLVSEKGQIFEGRGWGVEAAASLGLPSRALHVALIGTFNHRAPAESALKAVAKLIECGVELGKVHADYKISGHRDVEPTACPGQKLYDQVRNWTRYVKRP</sequence>
<dbReference type="InterPro" id="IPR006619">
    <property type="entry name" value="PGRP_domain_met/bac"/>
</dbReference>
<dbReference type="InterPro" id="IPR015510">
    <property type="entry name" value="PGRP"/>
</dbReference>
<evidence type="ECO:0000256" key="3">
    <source>
        <dbReference type="ARBA" id="ARBA00022859"/>
    </source>
</evidence>
<dbReference type="OrthoDB" id="10001926at2759"/>
<comment type="caution">
    <text evidence="7">The sequence shown here is derived from an EMBL/GenBank/DDBJ whole genome shotgun (WGS) entry which is preliminary data.</text>
</comment>
<evidence type="ECO:0000256" key="2">
    <source>
        <dbReference type="ARBA" id="ARBA00022588"/>
    </source>
</evidence>
<dbReference type="SMART" id="SM00644">
    <property type="entry name" value="Ami_2"/>
    <property type="match status" value="1"/>
</dbReference>
<feature type="domain" description="Peptidoglycan recognition protein family" evidence="6">
    <location>
        <begin position="30"/>
        <end position="171"/>
    </location>
</feature>
<keyword evidence="4" id="KW-0732">Signal</keyword>
<proteinExistence type="inferred from homology"/>
<evidence type="ECO:0000313" key="7">
    <source>
        <dbReference type="EMBL" id="OQR74571.1"/>
    </source>
</evidence>
<organism evidence="7 8">
    <name type="scientific">Tropilaelaps mercedesae</name>
    <dbReference type="NCBI Taxonomy" id="418985"/>
    <lineage>
        <taxon>Eukaryota</taxon>
        <taxon>Metazoa</taxon>
        <taxon>Ecdysozoa</taxon>
        <taxon>Arthropoda</taxon>
        <taxon>Chelicerata</taxon>
        <taxon>Arachnida</taxon>
        <taxon>Acari</taxon>
        <taxon>Parasitiformes</taxon>
        <taxon>Mesostigmata</taxon>
        <taxon>Gamasina</taxon>
        <taxon>Dermanyssoidea</taxon>
        <taxon>Laelapidae</taxon>
        <taxon>Tropilaelaps</taxon>
    </lineage>
</organism>
<dbReference type="EMBL" id="MNPL01007763">
    <property type="protein sequence ID" value="OQR74571.1"/>
    <property type="molecule type" value="Genomic_DNA"/>
</dbReference>
<dbReference type="FunCoup" id="A0A1V9XM84">
    <property type="interactions" value="21"/>
</dbReference>
<keyword evidence="3" id="KW-0391">Immunity</keyword>
<accession>A0A1V9XM84</accession>
<reference evidence="7 8" key="1">
    <citation type="journal article" date="2017" name="Gigascience">
        <title>Draft genome of the honey bee ectoparasitic mite, Tropilaelaps mercedesae, is shaped by the parasitic life history.</title>
        <authorList>
            <person name="Dong X."/>
            <person name="Armstrong S.D."/>
            <person name="Xia D."/>
            <person name="Makepeace B.L."/>
            <person name="Darby A.C."/>
            <person name="Kadowaki T."/>
        </authorList>
    </citation>
    <scope>NUCLEOTIDE SEQUENCE [LARGE SCALE GENOMIC DNA]</scope>
    <source>
        <strain evidence="7">Wuxi-XJTLU</strain>
    </source>
</reference>
<dbReference type="SMART" id="SM00701">
    <property type="entry name" value="PGRP"/>
    <property type="match status" value="1"/>
</dbReference>
<dbReference type="GO" id="GO:0045087">
    <property type="term" value="P:innate immune response"/>
    <property type="evidence" value="ECO:0007669"/>
    <property type="project" value="UniProtKB-KW"/>
</dbReference>
<dbReference type="Proteomes" id="UP000192247">
    <property type="component" value="Unassembled WGS sequence"/>
</dbReference>
<dbReference type="GO" id="GO:0009253">
    <property type="term" value="P:peptidoglycan catabolic process"/>
    <property type="evidence" value="ECO:0007669"/>
    <property type="project" value="InterPro"/>
</dbReference>
<evidence type="ECO:0000259" key="5">
    <source>
        <dbReference type="SMART" id="SM00644"/>
    </source>
</evidence>
<evidence type="ECO:0000256" key="1">
    <source>
        <dbReference type="ARBA" id="ARBA00007553"/>
    </source>
</evidence>
<dbReference type="CDD" id="cd06583">
    <property type="entry name" value="PGRP"/>
    <property type="match status" value="1"/>
</dbReference>
<dbReference type="InterPro" id="IPR036505">
    <property type="entry name" value="Amidase/PGRP_sf"/>
</dbReference>
<dbReference type="PANTHER" id="PTHR11022">
    <property type="entry name" value="PEPTIDOGLYCAN RECOGNITION PROTEIN"/>
    <property type="match status" value="1"/>
</dbReference>
<dbReference type="GO" id="GO:0008270">
    <property type="term" value="F:zinc ion binding"/>
    <property type="evidence" value="ECO:0007669"/>
    <property type="project" value="InterPro"/>
</dbReference>
<evidence type="ECO:0000256" key="4">
    <source>
        <dbReference type="SAM" id="SignalP"/>
    </source>
</evidence>
<dbReference type="InParanoid" id="A0A1V9XM84"/>
<comment type="similarity">
    <text evidence="1">Belongs to the N-acetylmuramoyl-L-alanine amidase 2 family.</text>
</comment>
<dbReference type="FunFam" id="3.40.80.10:FF:000001">
    <property type="entry name" value="Peptidoglycan recognition protein 1"/>
    <property type="match status" value="1"/>
</dbReference>
<dbReference type="Pfam" id="PF01510">
    <property type="entry name" value="Amidase_2"/>
    <property type="match status" value="1"/>
</dbReference>
<keyword evidence="2" id="KW-0399">Innate immunity</keyword>
<feature type="chain" id="PRO_5012099501" evidence="4">
    <location>
        <begin position="21"/>
        <end position="194"/>
    </location>
</feature>
<dbReference type="PANTHER" id="PTHR11022:SF41">
    <property type="entry name" value="PEPTIDOGLYCAN-RECOGNITION PROTEIN LC-RELATED"/>
    <property type="match status" value="1"/>
</dbReference>
<feature type="signal peptide" evidence="4">
    <location>
        <begin position="1"/>
        <end position="20"/>
    </location>
</feature>
<dbReference type="InterPro" id="IPR002502">
    <property type="entry name" value="Amidase_domain"/>
</dbReference>
<evidence type="ECO:0000259" key="6">
    <source>
        <dbReference type="SMART" id="SM00701"/>
    </source>
</evidence>
<dbReference type="AlphaFoldDB" id="A0A1V9XM84"/>
<keyword evidence="8" id="KW-1185">Reference proteome</keyword>
<protein>
    <submittedName>
        <fullName evidence="7">Peptidoglycan recognition protein 1-like</fullName>
    </submittedName>
</protein>
<dbReference type="SUPFAM" id="SSF55846">
    <property type="entry name" value="N-acetylmuramoyl-L-alanine amidase-like"/>
    <property type="match status" value="1"/>
</dbReference>
<dbReference type="GO" id="GO:0008745">
    <property type="term" value="F:N-acetylmuramoyl-L-alanine amidase activity"/>
    <property type="evidence" value="ECO:0007669"/>
    <property type="project" value="InterPro"/>
</dbReference>